<dbReference type="Proteomes" id="UP000298652">
    <property type="component" value="Chromosome 8"/>
</dbReference>
<evidence type="ECO:0000313" key="3">
    <source>
        <dbReference type="Proteomes" id="UP000298652"/>
    </source>
</evidence>
<organism evidence="2 3">
    <name type="scientific">Setaria viridis</name>
    <name type="common">Green bristlegrass</name>
    <name type="synonym">Setaria italica subsp. viridis</name>
    <dbReference type="NCBI Taxonomy" id="4556"/>
    <lineage>
        <taxon>Eukaryota</taxon>
        <taxon>Viridiplantae</taxon>
        <taxon>Streptophyta</taxon>
        <taxon>Embryophyta</taxon>
        <taxon>Tracheophyta</taxon>
        <taxon>Spermatophyta</taxon>
        <taxon>Magnoliopsida</taxon>
        <taxon>Liliopsida</taxon>
        <taxon>Poales</taxon>
        <taxon>Poaceae</taxon>
        <taxon>PACMAD clade</taxon>
        <taxon>Panicoideae</taxon>
        <taxon>Panicodae</taxon>
        <taxon>Paniceae</taxon>
        <taxon>Cenchrinae</taxon>
        <taxon>Setaria</taxon>
    </lineage>
</organism>
<feature type="chain" id="PRO_5020322534" evidence="1">
    <location>
        <begin position="28"/>
        <end position="52"/>
    </location>
</feature>
<keyword evidence="3" id="KW-1185">Reference proteome</keyword>
<dbReference type="Gramene" id="TKW02135">
    <property type="protein sequence ID" value="TKW02135"/>
    <property type="gene ID" value="SEVIR_8G225500v2"/>
</dbReference>
<feature type="signal peptide" evidence="1">
    <location>
        <begin position="1"/>
        <end position="27"/>
    </location>
</feature>
<reference evidence="2" key="1">
    <citation type="submission" date="2019-03" db="EMBL/GenBank/DDBJ databases">
        <title>WGS assembly of Setaria viridis.</title>
        <authorList>
            <person name="Huang P."/>
            <person name="Jenkins J."/>
            <person name="Grimwood J."/>
            <person name="Barry K."/>
            <person name="Healey A."/>
            <person name="Mamidi S."/>
            <person name="Sreedasyam A."/>
            <person name="Shu S."/>
            <person name="Feldman M."/>
            <person name="Wu J."/>
            <person name="Yu Y."/>
            <person name="Chen C."/>
            <person name="Johnson J."/>
            <person name="Rokhsar D."/>
            <person name="Baxter I."/>
            <person name="Schmutz J."/>
            <person name="Brutnell T."/>
            <person name="Kellogg E."/>
        </authorList>
    </citation>
    <scope>NUCLEOTIDE SEQUENCE [LARGE SCALE GENOMIC DNA]</scope>
</reference>
<keyword evidence="1" id="KW-0732">Signal</keyword>
<accession>A0A4U6TLZ3</accession>
<protein>
    <submittedName>
        <fullName evidence="2">Uncharacterized protein</fullName>
    </submittedName>
</protein>
<proteinExistence type="predicted"/>
<dbReference type="EMBL" id="CM016559">
    <property type="protein sequence ID" value="TKW02135.1"/>
    <property type="molecule type" value="Genomic_DNA"/>
</dbReference>
<evidence type="ECO:0000256" key="1">
    <source>
        <dbReference type="SAM" id="SignalP"/>
    </source>
</evidence>
<gene>
    <name evidence="2" type="ORF">SEVIR_8G225500v2</name>
</gene>
<dbReference type="AlphaFoldDB" id="A0A4U6TLZ3"/>
<sequence>MATSGSVVPYKIRLLIAVIVVTHLSSTGDDASWESLGSICALTLDSSLLSTD</sequence>
<evidence type="ECO:0000313" key="2">
    <source>
        <dbReference type="EMBL" id="TKW02135.1"/>
    </source>
</evidence>
<name>A0A4U6TLZ3_SETVI</name>